<dbReference type="AlphaFoldDB" id="A0A6L7F041"/>
<evidence type="ECO:0000259" key="1">
    <source>
        <dbReference type="SMART" id="SM00421"/>
    </source>
</evidence>
<dbReference type="RefSeq" id="WP_160878298.1">
    <property type="nucleotide sequence ID" value="NZ_WUEK01000007.1"/>
</dbReference>
<dbReference type="InterPro" id="IPR036388">
    <property type="entry name" value="WH-like_DNA-bd_sf"/>
</dbReference>
<evidence type="ECO:0000313" key="2">
    <source>
        <dbReference type="EMBL" id="MXG90355.1"/>
    </source>
</evidence>
<dbReference type="InterPro" id="IPR000792">
    <property type="entry name" value="Tscrpt_reg_LuxR_C"/>
</dbReference>
<dbReference type="SMART" id="SM00421">
    <property type="entry name" value="HTH_LUXR"/>
    <property type="match status" value="1"/>
</dbReference>
<name>A0A6L7F041_9ACTN</name>
<keyword evidence="3" id="KW-1185">Reference proteome</keyword>
<dbReference type="EMBL" id="WUEK01000007">
    <property type="protein sequence ID" value="MXG90355.1"/>
    <property type="molecule type" value="Genomic_DNA"/>
</dbReference>
<accession>A0A6L7F041</accession>
<proteinExistence type="predicted"/>
<dbReference type="InterPro" id="IPR016032">
    <property type="entry name" value="Sig_transdc_resp-reg_C-effctor"/>
</dbReference>
<comment type="caution">
    <text evidence="2">The sequence shown here is derived from an EMBL/GenBank/DDBJ whole genome shotgun (WGS) entry which is preliminary data.</text>
</comment>
<dbReference type="Proteomes" id="UP000473325">
    <property type="component" value="Unassembled WGS sequence"/>
</dbReference>
<gene>
    <name evidence="2" type="ORF">GRQ65_12435</name>
</gene>
<evidence type="ECO:0000313" key="3">
    <source>
        <dbReference type="Proteomes" id="UP000473325"/>
    </source>
</evidence>
<protein>
    <recommendedName>
        <fullName evidence="1">HTH luxR-type domain-containing protein</fullName>
    </recommendedName>
</protein>
<dbReference type="GO" id="GO:0003677">
    <property type="term" value="F:DNA binding"/>
    <property type="evidence" value="ECO:0007669"/>
    <property type="project" value="InterPro"/>
</dbReference>
<reference evidence="2 3" key="1">
    <citation type="submission" date="2019-12" db="EMBL/GenBank/DDBJ databases">
        <authorList>
            <person name="Kun Z."/>
        </authorList>
    </citation>
    <scope>NUCLEOTIDE SEQUENCE [LARGE SCALE GENOMIC DNA]</scope>
    <source>
        <strain evidence="2 3">YIM 123512</strain>
    </source>
</reference>
<sequence>MTSQGPLTPRVDTLTAADLELLAVLAEGRSRVAAARLLSTSPRTVSRRLDAMLRTSGASNVTHLIATAVRAGLV</sequence>
<dbReference type="GO" id="GO:0006355">
    <property type="term" value="P:regulation of DNA-templated transcription"/>
    <property type="evidence" value="ECO:0007669"/>
    <property type="project" value="InterPro"/>
</dbReference>
<dbReference type="SUPFAM" id="SSF46894">
    <property type="entry name" value="C-terminal effector domain of the bipartite response regulators"/>
    <property type="match status" value="1"/>
</dbReference>
<feature type="domain" description="HTH luxR-type" evidence="1">
    <location>
        <begin position="11"/>
        <end position="68"/>
    </location>
</feature>
<dbReference type="Gene3D" id="1.10.10.10">
    <property type="entry name" value="Winged helix-like DNA-binding domain superfamily/Winged helix DNA-binding domain"/>
    <property type="match status" value="1"/>
</dbReference>
<organism evidence="2 3">
    <name type="scientific">Nocardioides flavescens</name>
    <dbReference type="NCBI Taxonomy" id="2691959"/>
    <lineage>
        <taxon>Bacteria</taxon>
        <taxon>Bacillati</taxon>
        <taxon>Actinomycetota</taxon>
        <taxon>Actinomycetes</taxon>
        <taxon>Propionibacteriales</taxon>
        <taxon>Nocardioidaceae</taxon>
        <taxon>Nocardioides</taxon>
    </lineage>
</organism>